<feature type="transmembrane region" description="Helical" evidence="1">
    <location>
        <begin position="78"/>
        <end position="100"/>
    </location>
</feature>
<evidence type="ECO:0000256" key="1">
    <source>
        <dbReference type="SAM" id="Phobius"/>
    </source>
</evidence>
<dbReference type="AlphaFoldDB" id="A0A934RM94"/>
<feature type="transmembrane region" description="Helical" evidence="1">
    <location>
        <begin position="461"/>
        <end position="478"/>
    </location>
</feature>
<feature type="transmembrane region" description="Helical" evidence="1">
    <location>
        <begin position="6"/>
        <end position="27"/>
    </location>
</feature>
<name>A0A934RM94_9BACT</name>
<evidence type="ECO:0000313" key="2">
    <source>
        <dbReference type="EMBL" id="MBK1833423.1"/>
    </source>
</evidence>
<organism evidence="2 3">
    <name type="scientific">Roseibacillus ishigakijimensis</name>
    <dbReference type="NCBI Taxonomy" id="454146"/>
    <lineage>
        <taxon>Bacteria</taxon>
        <taxon>Pseudomonadati</taxon>
        <taxon>Verrucomicrobiota</taxon>
        <taxon>Verrucomicrobiia</taxon>
        <taxon>Verrucomicrobiales</taxon>
        <taxon>Verrucomicrobiaceae</taxon>
        <taxon>Roseibacillus</taxon>
    </lineage>
</organism>
<gene>
    <name evidence="2" type="ORF">JIN78_05050</name>
</gene>
<keyword evidence="1" id="KW-1133">Transmembrane helix</keyword>
<dbReference type="EMBL" id="JAENIO010000008">
    <property type="protein sequence ID" value="MBK1833423.1"/>
    <property type="molecule type" value="Genomic_DNA"/>
</dbReference>
<keyword evidence="3" id="KW-1185">Reference proteome</keyword>
<dbReference type="Proteomes" id="UP000604083">
    <property type="component" value="Unassembled WGS sequence"/>
</dbReference>
<feature type="transmembrane region" description="Helical" evidence="1">
    <location>
        <begin position="179"/>
        <end position="196"/>
    </location>
</feature>
<feature type="transmembrane region" description="Helical" evidence="1">
    <location>
        <begin position="121"/>
        <end position="138"/>
    </location>
</feature>
<dbReference type="RefSeq" id="WP_200390857.1">
    <property type="nucleotide sequence ID" value="NZ_JAENIO010000008.1"/>
</dbReference>
<keyword evidence="1" id="KW-0472">Membrane</keyword>
<feature type="transmembrane region" description="Helical" evidence="1">
    <location>
        <begin position="434"/>
        <end position="455"/>
    </location>
</feature>
<evidence type="ECO:0000313" key="3">
    <source>
        <dbReference type="Proteomes" id="UP000604083"/>
    </source>
</evidence>
<feature type="transmembrane region" description="Helical" evidence="1">
    <location>
        <begin position="150"/>
        <end position="167"/>
    </location>
</feature>
<feature type="transmembrane region" description="Helical" evidence="1">
    <location>
        <begin position="305"/>
        <end position="326"/>
    </location>
</feature>
<protein>
    <recommendedName>
        <fullName evidence="4">O-Antigen ligase</fullName>
    </recommendedName>
</protein>
<accession>A0A934RM94</accession>
<feature type="transmembrane region" description="Helical" evidence="1">
    <location>
        <begin position="259"/>
        <end position="277"/>
    </location>
</feature>
<keyword evidence="1" id="KW-0812">Transmembrane</keyword>
<feature type="transmembrane region" description="Helical" evidence="1">
    <location>
        <begin position="403"/>
        <end position="422"/>
    </location>
</feature>
<sequence>MNKKIATPLIVGLGLIMVLFVVIQMLTSGRNALGEFYKYLLPMAFFLGFAAPKLSLYVLAILAIYVDLGKKLLVVGENLFFTDLFFVLGTPSVLLLGACLSRSLRLFFNWNSPEVMLERKSFLLSIGVMFALSILVLARAGLSVESGKDLAVSVAYFGLLFLVPSVLRSRSEVFSYLRFLFIIMVPAAGYAIYHFLHGMNDFELTYYASGFSRNDIYVFNGEGVFGPFASQGALSSAMMAAAVLTVSAMVLSKSERRKLVGTPLALILILLFVTAAVMSLKRGPLLILPMSLALYFILRNRAGYVVMVFGGVASLAGLVFYGDWVAQQLPEWQRWLNSALSLTGDAEKNLFRIRTLNVRMVEFSSLADSRNWVPFGLLFGQGNEAYGYTLHAGVVSLVYRLGYIPLLVLAAVAVPLSWYLHGMYLEVYRDGKRLAAYCFCLGLALIIVPMLGFGVWRTFPVPYFLGLSFSIFWLLRYLPLNSPEALSVSEQEANEAILSKSYAQ</sequence>
<proteinExistence type="predicted"/>
<feature type="transmembrane region" description="Helical" evidence="1">
    <location>
        <begin position="39"/>
        <end position="66"/>
    </location>
</feature>
<feature type="transmembrane region" description="Helical" evidence="1">
    <location>
        <begin position="233"/>
        <end position="252"/>
    </location>
</feature>
<comment type="caution">
    <text evidence="2">The sequence shown here is derived from an EMBL/GenBank/DDBJ whole genome shotgun (WGS) entry which is preliminary data.</text>
</comment>
<evidence type="ECO:0008006" key="4">
    <source>
        <dbReference type="Google" id="ProtNLM"/>
    </source>
</evidence>
<reference evidence="2" key="1">
    <citation type="submission" date="2021-01" db="EMBL/GenBank/DDBJ databases">
        <title>Modified the classification status of verrucomicrobia.</title>
        <authorList>
            <person name="Feng X."/>
        </authorList>
    </citation>
    <scope>NUCLEOTIDE SEQUENCE</scope>
    <source>
        <strain evidence="2">KCTC 12986</strain>
    </source>
</reference>